<reference evidence="1" key="1">
    <citation type="journal article" date="2014" name="Int. J. Syst. Evol. Microbiol.">
        <title>Complete genome sequence of Corynebacterium casei LMG S-19264T (=DSM 44701T), isolated from a smear-ripened cheese.</title>
        <authorList>
            <consortium name="US DOE Joint Genome Institute (JGI-PGF)"/>
            <person name="Walter F."/>
            <person name="Albersmeier A."/>
            <person name="Kalinowski J."/>
            <person name="Ruckert C."/>
        </authorList>
    </citation>
    <scope>NUCLEOTIDE SEQUENCE</scope>
    <source>
        <strain evidence="1">CCM 8433</strain>
    </source>
</reference>
<dbReference type="RefSeq" id="WP_229731687.1">
    <property type="nucleotide sequence ID" value="NZ_BMDT01000007.1"/>
</dbReference>
<sequence>MIIIKNYGKEYVDRGIIKWNGMYLSEHTEQMYNEQAAVKNRPTQKLQMTTEQIQLILVDAFQGSLVIAIQKEERNLDGDYLPDIFGHIIGFDERGLFIDQQKVDFDEIRHVEIRSTPKWFNVDE</sequence>
<evidence type="ECO:0000313" key="2">
    <source>
        <dbReference type="Proteomes" id="UP000622610"/>
    </source>
</evidence>
<evidence type="ECO:0000313" key="1">
    <source>
        <dbReference type="EMBL" id="GGI66079.1"/>
    </source>
</evidence>
<dbReference type="EMBL" id="BMDT01000007">
    <property type="protein sequence ID" value="GGI66079.1"/>
    <property type="molecule type" value="Genomic_DNA"/>
</dbReference>
<proteinExistence type="predicted"/>
<evidence type="ECO:0008006" key="3">
    <source>
        <dbReference type="Google" id="ProtNLM"/>
    </source>
</evidence>
<gene>
    <name evidence="1" type="ORF">GCM10011482_17330</name>
</gene>
<dbReference type="Proteomes" id="UP000622610">
    <property type="component" value="Unassembled WGS sequence"/>
</dbReference>
<reference evidence="1" key="2">
    <citation type="submission" date="2020-09" db="EMBL/GenBank/DDBJ databases">
        <authorList>
            <person name="Sun Q."/>
            <person name="Sedlacek I."/>
        </authorList>
    </citation>
    <scope>NUCLEOTIDE SEQUENCE</scope>
    <source>
        <strain evidence="1">CCM 8433</strain>
    </source>
</reference>
<comment type="caution">
    <text evidence="1">The sequence shown here is derived from an EMBL/GenBank/DDBJ whole genome shotgun (WGS) entry which is preliminary data.</text>
</comment>
<name>A0A917N5G6_9ENTE</name>
<dbReference type="AlphaFoldDB" id="A0A917N5G6"/>
<accession>A0A917N5G6</accession>
<keyword evidence="2" id="KW-1185">Reference proteome</keyword>
<protein>
    <recommendedName>
        <fullName evidence="3">DNA-directed RNA polymerase beta subunit</fullName>
    </recommendedName>
</protein>
<organism evidence="1 2">
    <name type="scientific">Enterococcus alcedinis</name>
    <dbReference type="NCBI Taxonomy" id="1274384"/>
    <lineage>
        <taxon>Bacteria</taxon>
        <taxon>Bacillati</taxon>
        <taxon>Bacillota</taxon>
        <taxon>Bacilli</taxon>
        <taxon>Lactobacillales</taxon>
        <taxon>Enterococcaceae</taxon>
        <taxon>Enterococcus</taxon>
    </lineage>
</organism>